<sequence length="30" mass="3310">MIALDFNNVGSTFCSHFSSKPVSSMYVLVQ</sequence>
<name>A0A0E9U3G3_ANGAN</name>
<dbReference type="EMBL" id="GBXM01048118">
    <property type="protein sequence ID" value="JAH60459.1"/>
    <property type="molecule type" value="Transcribed_RNA"/>
</dbReference>
<reference evidence="1" key="1">
    <citation type="submission" date="2014-11" db="EMBL/GenBank/DDBJ databases">
        <authorList>
            <person name="Amaro Gonzalez C."/>
        </authorList>
    </citation>
    <scope>NUCLEOTIDE SEQUENCE</scope>
</reference>
<protein>
    <submittedName>
        <fullName evidence="1">Uncharacterized protein</fullName>
    </submittedName>
</protein>
<accession>A0A0E9U3G3</accession>
<organism evidence="1">
    <name type="scientific">Anguilla anguilla</name>
    <name type="common">European freshwater eel</name>
    <name type="synonym">Muraena anguilla</name>
    <dbReference type="NCBI Taxonomy" id="7936"/>
    <lineage>
        <taxon>Eukaryota</taxon>
        <taxon>Metazoa</taxon>
        <taxon>Chordata</taxon>
        <taxon>Craniata</taxon>
        <taxon>Vertebrata</taxon>
        <taxon>Euteleostomi</taxon>
        <taxon>Actinopterygii</taxon>
        <taxon>Neopterygii</taxon>
        <taxon>Teleostei</taxon>
        <taxon>Anguilliformes</taxon>
        <taxon>Anguillidae</taxon>
        <taxon>Anguilla</taxon>
    </lineage>
</organism>
<evidence type="ECO:0000313" key="1">
    <source>
        <dbReference type="EMBL" id="JAH60459.1"/>
    </source>
</evidence>
<dbReference type="AlphaFoldDB" id="A0A0E9U3G3"/>
<proteinExistence type="predicted"/>
<reference evidence="1" key="2">
    <citation type="journal article" date="2015" name="Fish Shellfish Immunol.">
        <title>Early steps in the European eel (Anguilla anguilla)-Vibrio vulnificus interaction in the gills: Role of the RtxA13 toxin.</title>
        <authorList>
            <person name="Callol A."/>
            <person name="Pajuelo D."/>
            <person name="Ebbesson L."/>
            <person name="Teles M."/>
            <person name="MacKenzie S."/>
            <person name="Amaro C."/>
        </authorList>
    </citation>
    <scope>NUCLEOTIDE SEQUENCE</scope>
</reference>